<proteinExistence type="predicted"/>
<sequence length="99" mass="11504">MKCSLSTNQLYKSIVKSTDFDAQNQVLSSLDTSSRTIQNTFYKIPENKISFTPVDSINRNVKKANIEAMNYYVSDKIHDIKKSLISKIHNEWILRDYPE</sequence>
<protein>
    <submittedName>
        <fullName evidence="1">Uncharacterized protein</fullName>
    </submittedName>
</protein>
<gene>
    <name evidence="1" type="ORF">S06H3_18179</name>
</gene>
<dbReference type="EMBL" id="BARV01009170">
    <property type="protein sequence ID" value="GAI13126.1"/>
    <property type="molecule type" value="Genomic_DNA"/>
</dbReference>
<evidence type="ECO:0000313" key="1">
    <source>
        <dbReference type="EMBL" id="GAI13126.1"/>
    </source>
</evidence>
<accession>X1M4X6</accession>
<dbReference type="AlphaFoldDB" id="X1M4X6"/>
<reference evidence="1" key="1">
    <citation type="journal article" date="2014" name="Front. Microbiol.">
        <title>High frequency of phylogenetically diverse reductive dehalogenase-homologous genes in deep subseafloor sedimentary metagenomes.</title>
        <authorList>
            <person name="Kawai M."/>
            <person name="Futagami T."/>
            <person name="Toyoda A."/>
            <person name="Takaki Y."/>
            <person name="Nishi S."/>
            <person name="Hori S."/>
            <person name="Arai W."/>
            <person name="Tsubouchi T."/>
            <person name="Morono Y."/>
            <person name="Uchiyama I."/>
            <person name="Ito T."/>
            <person name="Fujiyama A."/>
            <person name="Inagaki F."/>
            <person name="Takami H."/>
        </authorList>
    </citation>
    <scope>NUCLEOTIDE SEQUENCE</scope>
    <source>
        <strain evidence="1">Expedition CK06-06</strain>
    </source>
</reference>
<name>X1M4X6_9ZZZZ</name>
<comment type="caution">
    <text evidence="1">The sequence shown here is derived from an EMBL/GenBank/DDBJ whole genome shotgun (WGS) entry which is preliminary data.</text>
</comment>
<feature type="non-terminal residue" evidence="1">
    <location>
        <position position="99"/>
    </location>
</feature>
<organism evidence="1">
    <name type="scientific">marine sediment metagenome</name>
    <dbReference type="NCBI Taxonomy" id="412755"/>
    <lineage>
        <taxon>unclassified sequences</taxon>
        <taxon>metagenomes</taxon>
        <taxon>ecological metagenomes</taxon>
    </lineage>
</organism>